<keyword evidence="2" id="KW-1185">Reference proteome</keyword>
<evidence type="ECO:0000313" key="2">
    <source>
        <dbReference type="Proteomes" id="UP001501600"/>
    </source>
</evidence>
<evidence type="ECO:0000313" key="1">
    <source>
        <dbReference type="EMBL" id="GAA5189524.1"/>
    </source>
</evidence>
<dbReference type="EMBL" id="BAABLF010000006">
    <property type="protein sequence ID" value="GAA5189524.1"/>
    <property type="molecule type" value="Genomic_DNA"/>
</dbReference>
<accession>A0ABP9RZH6</accession>
<evidence type="ECO:0008006" key="3">
    <source>
        <dbReference type="Google" id="ProtNLM"/>
    </source>
</evidence>
<sequence length="57" mass="6794">MQFTCGIIVVYQTEMNMCNSKGQFEKNNTVARAKRGYKDRDRQLARWFTDSDIHQVY</sequence>
<dbReference type="Proteomes" id="UP001501600">
    <property type="component" value="Unassembled WGS sequence"/>
</dbReference>
<name>A0ABP9RZH6_9GAMM</name>
<proteinExistence type="predicted"/>
<gene>
    <name evidence="1" type="ORF">GCM10025772_12110</name>
</gene>
<protein>
    <recommendedName>
        <fullName evidence="3">Transposase</fullName>
    </recommendedName>
</protein>
<organism evidence="1 2">
    <name type="scientific">Ferrimonas gelatinilytica</name>
    <dbReference type="NCBI Taxonomy" id="1255257"/>
    <lineage>
        <taxon>Bacteria</taxon>
        <taxon>Pseudomonadati</taxon>
        <taxon>Pseudomonadota</taxon>
        <taxon>Gammaproteobacteria</taxon>
        <taxon>Alteromonadales</taxon>
        <taxon>Ferrimonadaceae</taxon>
        <taxon>Ferrimonas</taxon>
    </lineage>
</organism>
<reference evidence="2" key="1">
    <citation type="journal article" date="2019" name="Int. J. Syst. Evol. Microbiol.">
        <title>The Global Catalogue of Microorganisms (GCM) 10K type strain sequencing project: providing services to taxonomists for standard genome sequencing and annotation.</title>
        <authorList>
            <consortium name="The Broad Institute Genomics Platform"/>
            <consortium name="The Broad Institute Genome Sequencing Center for Infectious Disease"/>
            <person name="Wu L."/>
            <person name="Ma J."/>
        </authorList>
    </citation>
    <scope>NUCLEOTIDE SEQUENCE [LARGE SCALE GENOMIC DNA]</scope>
    <source>
        <strain evidence="2">JCM 18720</strain>
    </source>
</reference>
<comment type="caution">
    <text evidence="1">The sequence shown here is derived from an EMBL/GenBank/DDBJ whole genome shotgun (WGS) entry which is preliminary data.</text>
</comment>